<dbReference type="GO" id="GO:0046872">
    <property type="term" value="F:metal ion binding"/>
    <property type="evidence" value="ECO:0007669"/>
    <property type="project" value="UniProtKB-KW"/>
</dbReference>
<keyword evidence="4" id="KW-0479">Metal-binding</keyword>
<dbReference type="InterPro" id="IPR000477">
    <property type="entry name" value="RT_dom"/>
</dbReference>
<reference evidence="11 12" key="1">
    <citation type="submission" date="2016-11" db="EMBL/GenBank/DDBJ databases">
        <authorList>
            <person name="Jaros S."/>
            <person name="Januszkiewicz K."/>
            <person name="Wedrychowicz H."/>
        </authorList>
    </citation>
    <scope>NUCLEOTIDE SEQUENCE [LARGE SCALE GENOMIC DNA]</scope>
    <source>
        <strain evidence="11 12">DSM 3089</strain>
    </source>
</reference>
<protein>
    <recommendedName>
        <fullName evidence="1">RNA-directed DNA polymerase</fullName>
        <ecNumber evidence="1">2.7.7.49</ecNumber>
    </recommendedName>
</protein>
<keyword evidence="3" id="KW-0548">Nucleotidyltransferase</keyword>
<evidence type="ECO:0000256" key="2">
    <source>
        <dbReference type="ARBA" id="ARBA00022679"/>
    </source>
</evidence>
<dbReference type="SUPFAM" id="SSF56672">
    <property type="entry name" value="DNA/RNA polymerases"/>
    <property type="match status" value="1"/>
</dbReference>
<dbReference type="GO" id="GO:0003723">
    <property type="term" value="F:RNA binding"/>
    <property type="evidence" value="ECO:0007669"/>
    <property type="project" value="InterPro"/>
</dbReference>
<comment type="catalytic activity">
    <reaction evidence="9">
        <text>DNA(n) + a 2'-deoxyribonucleoside 5'-triphosphate = DNA(n+1) + diphosphate</text>
        <dbReference type="Rhea" id="RHEA:22508"/>
        <dbReference type="Rhea" id="RHEA-COMP:17339"/>
        <dbReference type="Rhea" id="RHEA-COMP:17340"/>
        <dbReference type="ChEBI" id="CHEBI:33019"/>
        <dbReference type="ChEBI" id="CHEBI:61560"/>
        <dbReference type="ChEBI" id="CHEBI:173112"/>
        <dbReference type="EC" id="2.7.7.49"/>
    </reaction>
</comment>
<dbReference type="EMBL" id="FQXP01000010">
    <property type="protein sequence ID" value="SHI03942.1"/>
    <property type="molecule type" value="Genomic_DNA"/>
</dbReference>
<keyword evidence="6 11" id="KW-0695">RNA-directed DNA polymerase</keyword>
<evidence type="ECO:0000256" key="6">
    <source>
        <dbReference type="ARBA" id="ARBA00022918"/>
    </source>
</evidence>
<dbReference type="EC" id="2.7.7.49" evidence="1"/>
<dbReference type="InterPro" id="IPR051083">
    <property type="entry name" value="GrpII_Intron_Splice-Mob/Def"/>
</dbReference>
<proteinExistence type="inferred from homology"/>
<feature type="domain" description="Reverse transcriptase" evidence="10">
    <location>
        <begin position="25"/>
        <end position="239"/>
    </location>
</feature>
<dbReference type="PANTHER" id="PTHR34047:SF7">
    <property type="entry name" value="RNA-DIRECTED DNA POLYMERASE"/>
    <property type="match status" value="1"/>
</dbReference>
<dbReference type="PRINTS" id="PR00866">
    <property type="entry name" value="RNADNAPOLMS"/>
</dbReference>
<name>A0A1M5XW49_9CLOT</name>
<keyword evidence="12" id="KW-1185">Reference proteome</keyword>
<organism evidence="11 12">
    <name type="scientific">Clostridium collagenovorans DSM 3089</name>
    <dbReference type="NCBI Taxonomy" id="1121306"/>
    <lineage>
        <taxon>Bacteria</taxon>
        <taxon>Bacillati</taxon>
        <taxon>Bacillota</taxon>
        <taxon>Clostridia</taxon>
        <taxon>Eubacteriales</taxon>
        <taxon>Clostridiaceae</taxon>
        <taxon>Clostridium</taxon>
    </lineage>
</organism>
<dbReference type="GO" id="GO:0003964">
    <property type="term" value="F:RNA-directed DNA polymerase activity"/>
    <property type="evidence" value="ECO:0007669"/>
    <property type="project" value="UniProtKB-KW"/>
</dbReference>
<evidence type="ECO:0000256" key="5">
    <source>
        <dbReference type="ARBA" id="ARBA00022842"/>
    </source>
</evidence>
<evidence type="ECO:0000313" key="11">
    <source>
        <dbReference type="EMBL" id="SHI03942.1"/>
    </source>
</evidence>
<keyword evidence="7" id="KW-0051">Antiviral defense</keyword>
<gene>
    <name evidence="11" type="ORF">SAMN02745196_02469</name>
</gene>
<keyword evidence="2" id="KW-0808">Transferase</keyword>
<dbReference type="GO" id="GO:0051607">
    <property type="term" value="P:defense response to virus"/>
    <property type="evidence" value="ECO:0007669"/>
    <property type="project" value="UniProtKB-KW"/>
</dbReference>
<comment type="similarity">
    <text evidence="8">Belongs to the bacterial reverse transcriptase family.</text>
</comment>
<dbReference type="CDD" id="cd03487">
    <property type="entry name" value="RT_Bac_retron_II"/>
    <property type="match status" value="1"/>
</dbReference>
<evidence type="ECO:0000313" key="12">
    <source>
        <dbReference type="Proteomes" id="UP000184526"/>
    </source>
</evidence>
<dbReference type="InterPro" id="IPR000123">
    <property type="entry name" value="Reverse_transcriptase_msDNA"/>
</dbReference>
<dbReference type="Pfam" id="PF00078">
    <property type="entry name" value="RVT_1"/>
    <property type="match status" value="1"/>
</dbReference>
<dbReference type="AlphaFoldDB" id="A0A1M5XW49"/>
<dbReference type="NCBIfam" id="NF038233">
    <property type="entry name" value="retron_St85_RT"/>
    <property type="match status" value="1"/>
</dbReference>
<dbReference type="InterPro" id="IPR043502">
    <property type="entry name" value="DNA/RNA_pol_sf"/>
</dbReference>
<dbReference type="PROSITE" id="PS50878">
    <property type="entry name" value="RT_POL"/>
    <property type="match status" value="1"/>
</dbReference>
<keyword evidence="5" id="KW-0460">Magnesium</keyword>
<evidence type="ECO:0000256" key="4">
    <source>
        <dbReference type="ARBA" id="ARBA00022723"/>
    </source>
</evidence>
<dbReference type="STRING" id="1121306.SAMN02745196_02469"/>
<dbReference type="PANTHER" id="PTHR34047">
    <property type="entry name" value="NUCLEAR INTRON MATURASE 1, MITOCHONDRIAL-RELATED"/>
    <property type="match status" value="1"/>
</dbReference>
<dbReference type="Proteomes" id="UP000184526">
    <property type="component" value="Unassembled WGS sequence"/>
</dbReference>
<accession>A0A1M5XW49</accession>
<evidence type="ECO:0000256" key="3">
    <source>
        <dbReference type="ARBA" id="ARBA00022695"/>
    </source>
</evidence>
<sequence>MILETLGLPKIYDIESFSTEIGLSPKILYLLSQKQYLFYQNKQIPKKDGSSRQISIPSTSLKLVQKWIKIKMLDKLPLSDFSMAFRKGKSYGIKKNAELHKYDSYILKIDLKDFFHSINKTKVFYLFKGVGYNNLIANILTNICTYEDRVPQGAITSPVISNLICKKLDYRLSGVASKRGISYTRYADDMYFSCDDEILLRKAQNIIYKIIKEDDFIINNKKIKFMSPHSKKFVTGLIINDTKVLVPKEMKRKVRSMLHHAIATGDYNNIDSIKGYISFISSIEKDYRIKIEKYCEELIDKKQYRVSNDLVDKYNNNNFLKTKSMEYIQDTEFNEYEELIF</sequence>
<evidence type="ECO:0000256" key="9">
    <source>
        <dbReference type="ARBA" id="ARBA00048173"/>
    </source>
</evidence>
<evidence type="ECO:0000256" key="7">
    <source>
        <dbReference type="ARBA" id="ARBA00023118"/>
    </source>
</evidence>
<evidence type="ECO:0000256" key="8">
    <source>
        <dbReference type="ARBA" id="ARBA00034120"/>
    </source>
</evidence>
<evidence type="ECO:0000256" key="1">
    <source>
        <dbReference type="ARBA" id="ARBA00012493"/>
    </source>
</evidence>
<evidence type="ECO:0000259" key="10">
    <source>
        <dbReference type="PROSITE" id="PS50878"/>
    </source>
</evidence>